<keyword evidence="1" id="KW-0472">Membrane</keyword>
<evidence type="ECO:0000313" key="3">
    <source>
        <dbReference type="Proteomes" id="UP000198677"/>
    </source>
</evidence>
<gene>
    <name evidence="2" type="ORF">SAMN05444583_11967</name>
</gene>
<name>A0A1H7UVQ5_9NOCA</name>
<dbReference type="RefSeq" id="WP_072753121.1">
    <property type="nucleotide sequence ID" value="NZ_FOAW01000019.1"/>
</dbReference>
<proteinExistence type="predicted"/>
<organism evidence="2 3">
    <name type="scientific">Rhodococcus maanshanensis</name>
    <dbReference type="NCBI Taxonomy" id="183556"/>
    <lineage>
        <taxon>Bacteria</taxon>
        <taxon>Bacillati</taxon>
        <taxon>Actinomycetota</taxon>
        <taxon>Actinomycetes</taxon>
        <taxon>Mycobacteriales</taxon>
        <taxon>Nocardiaceae</taxon>
        <taxon>Rhodococcus</taxon>
    </lineage>
</organism>
<evidence type="ECO:0000256" key="1">
    <source>
        <dbReference type="SAM" id="Phobius"/>
    </source>
</evidence>
<keyword evidence="1" id="KW-0812">Transmembrane</keyword>
<evidence type="ECO:0000313" key="2">
    <source>
        <dbReference type="EMBL" id="SEM00745.1"/>
    </source>
</evidence>
<dbReference type="EMBL" id="FOAW01000019">
    <property type="protein sequence ID" value="SEM00745.1"/>
    <property type="molecule type" value="Genomic_DNA"/>
</dbReference>
<accession>A0A1H7UVQ5</accession>
<sequence length="222" mass="23657">MTDAATRHHRDPVPREERDDWVPVDRRILGLDRRTLLPAMGILVLAFLYATVVPAIDRSIAYDDPVAAGEVLVLKEGVTVDPPDGWNLVSGLRTTDTTTSGIKGADAVFGSGTMVLSMHASDFSGSVDALLDEAAGRSEGMNRAEGLRLTGDRREIYSTAGTRGVIEKFTEPNREGFLAAFVDDGTAVTITAAGLPGDVIADNADVEATLGSIRFERQEAGE</sequence>
<feature type="transmembrane region" description="Helical" evidence="1">
    <location>
        <begin position="36"/>
        <end position="56"/>
    </location>
</feature>
<dbReference type="OrthoDB" id="5117676at2"/>
<keyword evidence="3" id="KW-1185">Reference proteome</keyword>
<reference evidence="3" key="1">
    <citation type="submission" date="2016-10" db="EMBL/GenBank/DDBJ databases">
        <authorList>
            <person name="Varghese N."/>
            <person name="Submissions S."/>
        </authorList>
    </citation>
    <scope>NUCLEOTIDE SEQUENCE [LARGE SCALE GENOMIC DNA]</scope>
    <source>
        <strain evidence="3">DSM 44675</strain>
    </source>
</reference>
<dbReference type="Proteomes" id="UP000198677">
    <property type="component" value="Unassembled WGS sequence"/>
</dbReference>
<dbReference type="AlphaFoldDB" id="A0A1H7UVQ5"/>
<keyword evidence="1" id="KW-1133">Transmembrane helix</keyword>
<protein>
    <submittedName>
        <fullName evidence="2">Uncharacterized protein</fullName>
    </submittedName>
</protein>